<protein>
    <submittedName>
        <fullName evidence="1">Uncharacterized protein</fullName>
    </submittedName>
</protein>
<dbReference type="Proteomes" id="UP000572817">
    <property type="component" value="Unassembled WGS sequence"/>
</dbReference>
<keyword evidence="2" id="KW-1185">Reference proteome</keyword>
<dbReference type="OrthoDB" id="3935714at2759"/>
<accession>A0A8H4IZA0</accession>
<comment type="caution">
    <text evidence="1">The sequence shown here is derived from an EMBL/GenBank/DDBJ whole genome shotgun (WGS) entry which is preliminary data.</text>
</comment>
<proteinExistence type="predicted"/>
<sequence>MSGVFSLDEMRELALAFPRASTHAFPSAEQDVRLIPSLSGDGFLRSDVLLQQLNETIESEGAGRLPLSELAASFDISKDELAALVREPKAELLLSTDGQNVISKAEADRLQENLKELVEGQVLYAAGVAIANNLALESIHKLISMNRYGAKGDDENVPRLALHPETSDSREIRKAIIFSPSYLEGLIEDARAVFQEAQEAEVTESIPQDGVLPTPFLQLILDRLGSGFDGRFSITDGTVDFAPTTYLENQREGQLAELVDGNMSSCSLQWLVDLLPEQYPDISSAERYIHSNFANEILIFFDTAVSKAWHDRVTQDLLQALESKSIVNVSDPFQDLSPSAAREAAAKAHADIISVVRQIRETTVISEGLFPYLIRVELFMAIQDSFSAAIAAHAEHLWTNSDKLPDSDLTAQLDLPTLLAPAASALNLPAPVLPILLRCGCDGNAKPTFNTTIARLEGEADAQLASFWQDRVVARFELHAAAAGAVPDAKVRAQLSELLRDYVARDLVPDAVARAEAKNLVRSARARRNVRKLVAALGEPGVRQAADEQALAAARACLQKFAGKMEAPALSGEVKEKKGGFVRDMVRGMQKDGDAPRLFLTLVVVLWAGRADGVVYATGKFAPKVVKLLKAEGGLDGEKVKRLEELKDLVKAGGVGDAEKEEMRKMAAEAWEG</sequence>
<dbReference type="AlphaFoldDB" id="A0A8H4IZA0"/>
<organism evidence="1 2">
    <name type="scientific">Botryosphaeria dothidea</name>
    <dbReference type="NCBI Taxonomy" id="55169"/>
    <lineage>
        <taxon>Eukaryota</taxon>
        <taxon>Fungi</taxon>
        <taxon>Dikarya</taxon>
        <taxon>Ascomycota</taxon>
        <taxon>Pezizomycotina</taxon>
        <taxon>Dothideomycetes</taxon>
        <taxon>Dothideomycetes incertae sedis</taxon>
        <taxon>Botryosphaeriales</taxon>
        <taxon>Botryosphaeriaceae</taxon>
        <taxon>Botryosphaeria</taxon>
    </lineage>
</organism>
<evidence type="ECO:0000313" key="2">
    <source>
        <dbReference type="Proteomes" id="UP000572817"/>
    </source>
</evidence>
<gene>
    <name evidence="1" type="ORF">GTA08_BOTSDO02209</name>
</gene>
<evidence type="ECO:0000313" key="1">
    <source>
        <dbReference type="EMBL" id="KAF4310355.1"/>
    </source>
</evidence>
<dbReference type="EMBL" id="WWBZ02000016">
    <property type="protein sequence ID" value="KAF4310355.1"/>
    <property type="molecule type" value="Genomic_DNA"/>
</dbReference>
<reference evidence="1" key="1">
    <citation type="submission" date="2020-04" db="EMBL/GenBank/DDBJ databases">
        <title>Genome Assembly and Annotation of Botryosphaeria dothidea sdau 11-99, a Latent Pathogen of Apple Fruit Ring Rot in China.</title>
        <authorList>
            <person name="Yu C."/>
            <person name="Diao Y."/>
            <person name="Lu Q."/>
            <person name="Zhao J."/>
            <person name="Cui S."/>
            <person name="Peng C."/>
            <person name="He B."/>
            <person name="Liu H."/>
        </authorList>
    </citation>
    <scope>NUCLEOTIDE SEQUENCE [LARGE SCALE GENOMIC DNA]</scope>
    <source>
        <strain evidence="1">Sdau11-99</strain>
    </source>
</reference>
<name>A0A8H4IZA0_9PEZI</name>